<protein>
    <submittedName>
        <fullName evidence="1">Uncharacterized protein</fullName>
    </submittedName>
</protein>
<comment type="caution">
    <text evidence="1">The sequence shown here is derived from an EMBL/GenBank/DDBJ whole genome shotgun (WGS) entry which is preliminary data.</text>
</comment>
<evidence type="ECO:0000313" key="1">
    <source>
        <dbReference type="EMBL" id="KAJ3544627.1"/>
    </source>
</evidence>
<dbReference type="EMBL" id="JANRMS010000186">
    <property type="protein sequence ID" value="KAJ3544627.1"/>
    <property type="molecule type" value="Genomic_DNA"/>
</dbReference>
<proteinExistence type="predicted"/>
<dbReference type="Proteomes" id="UP001148629">
    <property type="component" value="Unassembled WGS sequence"/>
</dbReference>
<reference evidence="1" key="1">
    <citation type="submission" date="2022-08" db="EMBL/GenBank/DDBJ databases">
        <title>Genome Sequence of Fusarium decemcellulare.</title>
        <authorList>
            <person name="Buettner E."/>
        </authorList>
    </citation>
    <scope>NUCLEOTIDE SEQUENCE</scope>
    <source>
        <strain evidence="1">Babe19</strain>
    </source>
</reference>
<evidence type="ECO:0000313" key="2">
    <source>
        <dbReference type="Proteomes" id="UP001148629"/>
    </source>
</evidence>
<name>A0ACC1SQP2_9HYPO</name>
<organism evidence="1 2">
    <name type="scientific">Fusarium decemcellulare</name>
    <dbReference type="NCBI Taxonomy" id="57161"/>
    <lineage>
        <taxon>Eukaryota</taxon>
        <taxon>Fungi</taxon>
        <taxon>Dikarya</taxon>
        <taxon>Ascomycota</taxon>
        <taxon>Pezizomycotina</taxon>
        <taxon>Sordariomycetes</taxon>
        <taxon>Hypocreomycetidae</taxon>
        <taxon>Hypocreales</taxon>
        <taxon>Nectriaceae</taxon>
        <taxon>Fusarium</taxon>
        <taxon>Fusarium decemcellulare species complex</taxon>
    </lineage>
</organism>
<gene>
    <name evidence="1" type="ORF">NM208_g2958</name>
</gene>
<accession>A0ACC1SQP2</accession>
<sequence length="291" mass="32250">MSSVWSHYRRPVAAFAAVTVGSFVLVRVLRRHSTKSGPTAIFNTSSAFASLTLESSEVVSHDTKMFRFKLPSGDTVAGFPLTSSILTISWPKGRWLPVARPYTPISLPDEPGHVDFLIKRYPKGKQSTHIHSLAPGQKLFFAAALHGPRWTPNKCQEVVLIAGGAGITPCYQMLQGILHNPADLTKCTLVFGVKTEKDVVLLKELEELEAKYPDRFRKVIALSKTESESKYKVGHVTRELLEDIGVGDLAQKDTRIYVSGPPAMESMLFGKRGDQGVLRQLGFRKDQVQKF</sequence>
<keyword evidence="2" id="KW-1185">Reference proteome</keyword>